<dbReference type="EMBL" id="JRES01000123">
    <property type="protein sequence ID" value="KNC34000.1"/>
    <property type="molecule type" value="Genomic_DNA"/>
</dbReference>
<feature type="region of interest" description="Disordered" evidence="1">
    <location>
        <begin position="147"/>
        <end position="171"/>
    </location>
</feature>
<evidence type="ECO:0000256" key="1">
    <source>
        <dbReference type="SAM" id="MobiDB-lite"/>
    </source>
</evidence>
<sequence length="602" mass="65461">MGSEGVHKGTARGSEPVDLVRVLEAEVTHLRRGEVASGEDEHSGVVGVDRMSLEGARGDAVVFRDEEVAGHRPGPDPLLVAHALRTLVAVLVGERLNVPSGIAKPRRKRSLTKRPVEEEANREHGRPPVHGIRRVVGREGLGRVREGTGDAEVAGADRQQQRAAVGGRLGEEPGRRQLLRLRVDDEHLREAVRVSVAHGARVRRQDDPVGLAVAIGVDHDVVLVGGGVGPPVMHVHREDHQVIVSLGERLHTDGTDVIPRVGERRRGILRVRQPPGVDVGTGRKSPGEVAQRQLLGAVGDLLLAPEPRTVRSRLHRAVRTGDEQIRNAQSRVGRAQHDVAGDLRERELIGRPHRARHVLRGRGDDEQQLRRSPRRHRDRPVREDDPRLLRLRRGRRRDVVAHGGRAVVAHGDRLDPAEAERRLLEAEAQRRLAGPAALRAEGVSRRGHRGGDRLRRVDQAHAAESQALAGDLVGVRRRHDGCRDLRSRPGRVRLSGERGDAGDVRGGHRGARQDGGAVARADRGRRDRHTGGGDVGADGAVSGPRTGRAERRVAAEAGVRDLGGHEARRGAGDEDRAVRGPHAEERDRQIERLAGVGVRGDG</sequence>
<feature type="compositionally biased region" description="Basic and acidic residues" evidence="1">
    <location>
        <begin position="547"/>
        <end position="591"/>
    </location>
</feature>
<organism evidence="2 3">
    <name type="scientific">Lucilia cuprina</name>
    <name type="common">Green bottle fly</name>
    <name type="synonym">Australian sheep blowfly</name>
    <dbReference type="NCBI Taxonomy" id="7375"/>
    <lineage>
        <taxon>Eukaryota</taxon>
        <taxon>Metazoa</taxon>
        <taxon>Ecdysozoa</taxon>
        <taxon>Arthropoda</taxon>
        <taxon>Hexapoda</taxon>
        <taxon>Insecta</taxon>
        <taxon>Pterygota</taxon>
        <taxon>Neoptera</taxon>
        <taxon>Endopterygota</taxon>
        <taxon>Diptera</taxon>
        <taxon>Brachycera</taxon>
        <taxon>Muscomorpha</taxon>
        <taxon>Oestroidea</taxon>
        <taxon>Calliphoridae</taxon>
        <taxon>Luciliinae</taxon>
        <taxon>Lucilia</taxon>
    </lineage>
</organism>
<feature type="region of interest" description="Disordered" evidence="1">
    <location>
        <begin position="359"/>
        <end position="385"/>
    </location>
</feature>
<evidence type="ECO:0000313" key="3">
    <source>
        <dbReference type="Proteomes" id="UP000037069"/>
    </source>
</evidence>
<proteinExistence type="predicted"/>
<feature type="region of interest" description="Disordered" evidence="1">
    <location>
        <begin position="482"/>
        <end position="602"/>
    </location>
</feature>
<feature type="compositionally biased region" description="Basic and acidic residues" evidence="1">
    <location>
        <begin position="494"/>
        <end position="506"/>
    </location>
</feature>
<protein>
    <submittedName>
        <fullName evidence="2">Uncharacterized protein</fullName>
    </submittedName>
</protein>
<feature type="non-terminal residue" evidence="2">
    <location>
        <position position="602"/>
    </location>
</feature>
<feature type="compositionally biased region" description="Basic and acidic residues" evidence="1">
    <location>
        <begin position="114"/>
        <end position="126"/>
    </location>
</feature>
<gene>
    <name evidence="2" type="ORF">FF38_09474</name>
</gene>
<comment type="caution">
    <text evidence="2">The sequence shown here is derived from an EMBL/GenBank/DDBJ whole genome shotgun (WGS) entry which is preliminary data.</text>
</comment>
<dbReference type="Proteomes" id="UP000037069">
    <property type="component" value="Unassembled WGS sequence"/>
</dbReference>
<accession>A0A0L0CNU7</accession>
<feature type="compositionally biased region" description="Basic and acidic residues" evidence="1">
    <location>
        <begin position="520"/>
        <end position="531"/>
    </location>
</feature>
<keyword evidence="3" id="KW-1185">Reference proteome</keyword>
<evidence type="ECO:0000313" key="2">
    <source>
        <dbReference type="EMBL" id="KNC34000.1"/>
    </source>
</evidence>
<name>A0A0L0CNU7_LUCCU</name>
<feature type="region of interest" description="Disordered" evidence="1">
    <location>
        <begin position="103"/>
        <end position="129"/>
    </location>
</feature>
<reference evidence="2 3" key="1">
    <citation type="journal article" date="2015" name="Nat. Commun.">
        <title>Lucilia cuprina genome unlocks parasitic fly biology to underpin future interventions.</title>
        <authorList>
            <person name="Anstead C.A."/>
            <person name="Korhonen P.K."/>
            <person name="Young N.D."/>
            <person name="Hall R.S."/>
            <person name="Jex A.R."/>
            <person name="Murali S.C."/>
            <person name="Hughes D.S."/>
            <person name="Lee S.F."/>
            <person name="Perry T."/>
            <person name="Stroehlein A.J."/>
            <person name="Ansell B.R."/>
            <person name="Breugelmans B."/>
            <person name="Hofmann A."/>
            <person name="Qu J."/>
            <person name="Dugan S."/>
            <person name="Lee S.L."/>
            <person name="Chao H."/>
            <person name="Dinh H."/>
            <person name="Han Y."/>
            <person name="Doddapaneni H.V."/>
            <person name="Worley K.C."/>
            <person name="Muzny D.M."/>
            <person name="Ioannidis P."/>
            <person name="Waterhouse R.M."/>
            <person name="Zdobnov E.M."/>
            <person name="James P.J."/>
            <person name="Bagnall N.H."/>
            <person name="Kotze A.C."/>
            <person name="Gibbs R.A."/>
            <person name="Richards S."/>
            <person name="Batterham P."/>
            <person name="Gasser R.B."/>
        </authorList>
    </citation>
    <scope>NUCLEOTIDE SEQUENCE [LARGE SCALE GENOMIC DNA]</scope>
    <source>
        <strain evidence="2 3">LS</strain>
        <tissue evidence="2">Full body</tissue>
    </source>
</reference>
<dbReference type="AlphaFoldDB" id="A0A0L0CNU7"/>